<evidence type="ECO:0000256" key="4">
    <source>
        <dbReference type="ARBA" id="ARBA00022989"/>
    </source>
</evidence>
<feature type="transmembrane region" description="Helical" evidence="6">
    <location>
        <begin position="449"/>
        <end position="470"/>
    </location>
</feature>
<dbReference type="NCBIfam" id="TIGR00360">
    <property type="entry name" value="ComEC_N-term"/>
    <property type="match status" value="1"/>
</dbReference>
<feature type="transmembrane region" description="Helical" evidence="6">
    <location>
        <begin position="385"/>
        <end position="410"/>
    </location>
</feature>
<dbReference type="Proteomes" id="UP000635885">
    <property type="component" value="Unassembled WGS sequence"/>
</dbReference>
<keyword evidence="2" id="KW-1003">Cell membrane</keyword>
<dbReference type="EMBL" id="BMFD01000016">
    <property type="protein sequence ID" value="GGC51233.1"/>
    <property type="molecule type" value="Genomic_DNA"/>
</dbReference>
<dbReference type="InterPro" id="IPR025405">
    <property type="entry name" value="DUF4131"/>
</dbReference>
<feature type="domain" description="ComEC/Rec2-related protein" evidence="7">
    <location>
        <begin position="203"/>
        <end position="471"/>
    </location>
</feature>
<protein>
    <recommendedName>
        <fullName evidence="11">Competence protein ComEC</fullName>
    </recommendedName>
</protein>
<evidence type="ECO:0000259" key="8">
    <source>
        <dbReference type="Pfam" id="PF13567"/>
    </source>
</evidence>
<evidence type="ECO:0000259" key="7">
    <source>
        <dbReference type="Pfam" id="PF03772"/>
    </source>
</evidence>
<evidence type="ECO:0000256" key="2">
    <source>
        <dbReference type="ARBA" id="ARBA00022475"/>
    </source>
</evidence>
<feature type="transmembrane region" description="Helical" evidence="6">
    <location>
        <begin position="218"/>
        <end position="245"/>
    </location>
</feature>
<feature type="transmembrane region" description="Helical" evidence="6">
    <location>
        <begin position="476"/>
        <end position="493"/>
    </location>
</feature>
<reference evidence="10" key="1">
    <citation type="journal article" date="2019" name="Int. J. Syst. Evol. Microbiol.">
        <title>The Global Catalogue of Microorganisms (GCM) 10K type strain sequencing project: providing services to taxonomists for standard genome sequencing and annotation.</title>
        <authorList>
            <consortium name="The Broad Institute Genomics Platform"/>
            <consortium name="The Broad Institute Genome Sequencing Center for Infectious Disease"/>
            <person name="Wu L."/>
            <person name="Ma J."/>
        </authorList>
    </citation>
    <scope>NUCLEOTIDE SEQUENCE [LARGE SCALE GENOMIC DNA]</scope>
    <source>
        <strain evidence="10">CGMCC 1.12479</strain>
    </source>
</reference>
<feature type="transmembrane region" description="Helical" evidence="6">
    <location>
        <begin position="356"/>
        <end position="379"/>
    </location>
</feature>
<feature type="transmembrane region" description="Helical" evidence="6">
    <location>
        <begin position="328"/>
        <end position="344"/>
    </location>
</feature>
<evidence type="ECO:0000256" key="5">
    <source>
        <dbReference type="ARBA" id="ARBA00023136"/>
    </source>
</evidence>
<keyword evidence="10" id="KW-1185">Reference proteome</keyword>
<keyword evidence="5 6" id="KW-0472">Membrane</keyword>
<feature type="transmembrane region" description="Helical" evidence="6">
    <location>
        <begin position="302"/>
        <end position="322"/>
    </location>
</feature>
<keyword evidence="3 6" id="KW-0812">Transmembrane</keyword>
<dbReference type="Pfam" id="PF03772">
    <property type="entry name" value="Competence"/>
    <property type="match status" value="1"/>
</dbReference>
<keyword evidence="4 6" id="KW-1133">Transmembrane helix</keyword>
<feature type="transmembrane region" description="Helical" evidence="6">
    <location>
        <begin position="257"/>
        <end position="281"/>
    </location>
</feature>
<evidence type="ECO:0000256" key="3">
    <source>
        <dbReference type="ARBA" id="ARBA00022692"/>
    </source>
</evidence>
<dbReference type="PANTHER" id="PTHR30619:SF1">
    <property type="entry name" value="RECOMBINATION PROTEIN 2"/>
    <property type="match status" value="1"/>
</dbReference>
<dbReference type="Pfam" id="PF13567">
    <property type="entry name" value="DUF4131"/>
    <property type="match status" value="1"/>
</dbReference>
<dbReference type="InterPro" id="IPR004477">
    <property type="entry name" value="ComEC_N"/>
</dbReference>
<evidence type="ECO:0000313" key="10">
    <source>
        <dbReference type="Proteomes" id="UP000635885"/>
    </source>
</evidence>
<dbReference type="PANTHER" id="PTHR30619">
    <property type="entry name" value="DNA INTERNALIZATION/COMPETENCE PROTEIN COMEC/REC2"/>
    <property type="match status" value="1"/>
</dbReference>
<feature type="transmembrane region" description="Helical" evidence="6">
    <location>
        <begin position="28"/>
        <end position="48"/>
    </location>
</feature>
<name>A0ABQ1N1C2_9BACT</name>
<evidence type="ECO:0000256" key="6">
    <source>
        <dbReference type="SAM" id="Phobius"/>
    </source>
</evidence>
<evidence type="ECO:0000313" key="9">
    <source>
        <dbReference type="EMBL" id="GGC51233.1"/>
    </source>
</evidence>
<sequence length="617" mass="70973">MTVLGVLYLVYCVLVVRNKLLKTYQFKVAIPILAYFQLFVLGLTFTFLRDLHNQKDHLIHQTNRSEMYLAIALANDEPKPNSTANSVRLLMQKDSTDQINHIRGEVLIYHKLEESISPGDLLIISGNPERIAPPNNPKEFHYANFMERQQITHSQFVNDKVLKVGESSIQPIEDYFLALRAGIMEKMDLLILDKYANQVAKALLLGQKKNLEKEVNDAYVTAGAMHILAVSGLHVGIIYGFFFLFVKPFRLQVGKRVLYLSVIILLIWGYALLTGMSPSVMRAATMFSIMALAQMKSRSPSIFNAIALSALILLVYDPFLIFAVGFQLSYLALAGILLIQPILVKLWTPKSKVVEYIWQISTVGIAAQLMTFPISAYYFHVFPSYFILSNLVAIPGAFLIMSFGVPFMLFAQIPFLAKPLAWITEWLIRIVNQLIFGIQELPFAKIEEIFLRPDFMFAYWLILVLALLLATKPEKWQLYGIVVVLLGFGFLRFEKIFKEERNDLMIYSLNKGFSIDFQEKYYFDFEVPESDFGYKVMPNRLSSFGREKYPLIAFKDESDMKIFLPNQKKPLVLKELKSLEIDESFREILTFEQGDWQQQIPFTDFRSRDKAYKLALK</sequence>
<feature type="domain" description="DUF4131" evidence="8">
    <location>
        <begin position="3"/>
        <end position="160"/>
    </location>
</feature>
<dbReference type="InterPro" id="IPR052159">
    <property type="entry name" value="Competence_DNA_uptake"/>
</dbReference>
<accession>A0ABQ1N1C2</accession>
<organism evidence="9 10">
    <name type="scientific">Belliella aquatica</name>
    <dbReference type="NCBI Taxonomy" id="1323734"/>
    <lineage>
        <taxon>Bacteria</taxon>
        <taxon>Pseudomonadati</taxon>
        <taxon>Bacteroidota</taxon>
        <taxon>Cytophagia</taxon>
        <taxon>Cytophagales</taxon>
        <taxon>Cyclobacteriaceae</taxon>
        <taxon>Belliella</taxon>
    </lineage>
</organism>
<proteinExistence type="predicted"/>
<evidence type="ECO:0000256" key="1">
    <source>
        <dbReference type="ARBA" id="ARBA00004651"/>
    </source>
</evidence>
<evidence type="ECO:0008006" key="11">
    <source>
        <dbReference type="Google" id="ProtNLM"/>
    </source>
</evidence>
<comment type="subcellular location">
    <subcellularLocation>
        <location evidence="1">Cell membrane</location>
        <topology evidence="1">Multi-pass membrane protein</topology>
    </subcellularLocation>
</comment>
<comment type="caution">
    <text evidence="9">The sequence shown here is derived from an EMBL/GenBank/DDBJ whole genome shotgun (WGS) entry which is preliminary data.</text>
</comment>
<gene>
    <name evidence="9" type="ORF">GCM10010993_32180</name>
</gene>